<evidence type="ECO:0000256" key="15">
    <source>
        <dbReference type="RuleBase" id="RU003357"/>
    </source>
</evidence>
<dbReference type="InterPro" id="IPR036942">
    <property type="entry name" value="Beta-barrel_TonB_sf"/>
</dbReference>
<keyword evidence="8" id="KW-0408">Iron</keyword>
<dbReference type="PROSITE" id="PS52016">
    <property type="entry name" value="TONB_DEPENDENT_REC_3"/>
    <property type="match status" value="1"/>
</dbReference>
<proteinExistence type="inferred from homology"/>
<dbReference type="GO" id="GO:0015344">
    <property type="term" value="F:siderophore uptake transmembrane transporter activity"/>
    <property type="evidence" value="ECO:0007669"/>
    <property type="project" value="TreeGrafter"/>
</dbReference>
<evidence type="ECO:0000256" key="10">
    <source>
        <dbReference type="ARBA" id="ARBA00023077"/>
    </source>
</evidence>
<gene>
    <name evidence="18" type="ORF">DFQ12_1053</name>
</gene>
<evidence type="ECO:0000256" key="2">
    <source>
        <dbReference type="ARBA" id="ARBA00009810"/>
    </source>
</evidence>
<dbReference type="InterPro" id="IPR010105">
    <property type="entry name" value="TonB_sidphr_rcpt"/>
</dbReference>
<protein>
    <submittedName>
        <fullName evidence="18">Iron complex outermembrane receptor protein</fullName>
    </submittedName>
</protein>
<evidence type="ECO:0000256" key="14">
    <source>
        <dbReference type="PROSITE-ProRule" id="PRU01360"/>
    </source>
</evidence>
<evidence type="ECO:0000256" key="12">
    <source>
        <dbReference type="ARBA" id="ARBA00023170"/>
    </source>
</evidence>
<dbReference type="EMBL" id="RAPY01000001">
    <property type="protein sequence ID" value="RKE56200.1"/>
    <property type="molecule type" value="Genomic_DNA"/>
</dbReference>
<evidence type="ECO:0000256" key="3">
    <source>
        <dbReference type="ARBA" id="ARBA00022448"/>
    </source>
</evidence>
<keyword evidence="6 14" id="KW-0812">Transmembrane</keyword>
<dbReference type="Gene3D" id="2.40.170.20">
    <property type="entry name" value="TonB-dependent receptor, beta-barrel domain"/>
    <property type="match status" value="1"/>
</dbReference>
<dbReference type="PANTHER" id="PTHR32552">
    <property type="entry name" value="FERRICHROME IRON RECEPTOR-RELATED"/>
    <property type="match status" value="1"/>
</dbReference>
<comment type="subcellular location">
    <subcellularLocation>
        <location evidence="1 14">Cell outer membrane</location>
        <topology evidence="1 14">Multi-pass membrane protein</topology>
    </subcellularLocation>
</comment>
<reference evidence="18 19" key="1">
    <citation type="submission" date="2018-09" db="EMBL/GenBank/DDBJ databases">
        <title>Genomic Encyclopedia of Type Strains, Phase III (KMG-III): the genomes of soil and plant-associated and newly described type strains.</title>
        <authorList>
            <person name="Whitman W."/>
        </authorList>
    </citation>
    <scope>NUCLEOTIDE SEQUENCE [LARGE SCALE GENOMIC DNA]</scope>
    <source>
        <strain evidence="18 19">CECT 7938</strain>
    </source>
</reference>
<dbReference type="InterPro" id="IPR013784">
    <property type="entry name" value="Carb-bd-like_fold"/>
</dbReference>
<feature type="domain" description="TonB-dependent receptor-like beta-barrel" evidence="16">
    <location>
        <begin position="338"/>
        <end position="768"/>
    </location>
</feature>
<evidence type="ECO:0000259" key="16">
    <source>
        <dbReference type="Pfam" id="PF00593"/>
    </source>
</evidence>
<accession>A0A420BHM0</accession>
<keyword evidence="9" id="KW-0406">Ion transport</keyword>
<dbReference type="Proteomes" id="UP000286246">
    <property type="component" value="Unassembled WGS sequence"/>
</dbReference>
<sequence length="797" mass="89682">MKRSILFIVSILLFFTAFGQKADRISGKIMVDQSVVAKDAIVRLLNTSYQGRTNAAGEFYLDHVPPGDYILQVSLNDIELLRENIHVDNQTTVLPTIYGTKNNYYLDGVTVYGYRRNKFLERDSSKVAKVQLGYMENPQSYSNVNKELMKEQLTTDLSEAVKNVVGMVKVQGSPGRGSDGAIYYNLRGFPTKIGLVDGLPANTNGEIDPADVERIEVIKGPSGTLYGGAATSFGGLVNLVTKKPKDYYGGQVSYLFGSYNLNRLTADVFGPITSNRKTLFRLNTAYQYQNGFRDSEFRKSFFVAPTFNYEVNDRLTFNLGAQIYNYEGTNTPIIFLTRTRQFFAKRPQDLGFDWNRSYSNNDITLKAPSINIKGEVNYKISDNWTSQTLISRNFRKTEGMYQYQFIRGKESDALLERNVQWQNTEGSSTSIQQNFNGSFQIGNVKNKILIGVDYLNQTLRNNNSPIVVFDTINALDLEKGYLPISNQLASQKIQLSTRPLQRNYSSSNIYGAYISDVLSLTDRLTTILSLRVDHYNSRGQLNLSTNIREANFKQTALSPKFGVVYQVLKDKLSAYGNYMNSFSYVPPALENPEGQREMKPQLANQWEAGIKTNFWNNRFNFTASYYDIVVNNMTRLAANDGPKITIQDGEQRSKGVELELITNPIKGLNILTGYTYNDSRFQRADSTVEGRRPASAGPAQVFNSWISYVLQTPKLQGLGFGFGVNHVGKQVSADNSITGKFTFPAYTLINASISLERDFYRFGVKMNNISNAHYFSGQGVVVAQMPRNFAAELSLKF</sequence>
<keyword evidence="4 14" id="KW-1134">Transmembrane beta strand</keyword>
<dbReference type="Gene3D" id="2.170.130.10">
    <property type="entry name" value="TonB-dependent receptor, plug domain"/>
    <property type="match status" value="1"/>
</dbReference>
<keyword evidence="12 18" id="KW-0675">Receptor</keyword>
<dbReference type="GO" id="GO:0015891">
    <property type="term" value="P:siderophore transport"/>
    <property type="evidence" value="ECO:0007669"/>
    <property type="project" value="InterPro"/>
</dbReference>
<evidence type="ECO:0000256" key="5">
    <source>
        <dbReference type="ARBA" id="ARBA00022496"/>
    </source>
</evidence>
<dbReference type="GO" id="GO:0009279">
    <property type="term" value="C:cell outer membrane"/>
    <property type="evidence" value="ECO:0007669"/>
    <property type="project" value="UniProtKB-SubCell"/>
</dbReference>
<keyword evidence="3 14" id="KW-0813">Transport</keyword>
<dbReference type="SUPFAM" id="SSF56935">
    <property type="entry name" value="Porins"/>
    <property type="match status" value="1"/>
</dbReference>
<evidence type="ECO:0000313" key="19">
    <source>
        <dbReference type="Proteomes" id="UP000286246"/>
    </source>
</evidence>
<keyword evidence="11 14" id="KW-0472">Membrane</keyword>
<dbReference type="NCBIfam" id="TIGR01783">
    <property type="entry name" value="TonB-siderophor"/>
    <property type="match status" value="1"/>
</dbReference>
<dbReference type="RefSeq" id="WP_120257902.1">
    <property type="nucleotide sequence ID" value="NZ_RAPY01000001.1"/>
</dbReference>
<evidence type="ECO:0000256" key="11">
    <source>
        <dbReference type="ARBA" id="ARBA00023136"/>
    </source>
</evidence>
<evidence type="ECO:0000256" key="7">
    <source>
        <dbReference type="ARBA" id="ARBA00022729"/>
    </source>
</evidence>
<evidence type="ECO:0000256" key="9">
    <source>
        <dbReference type="ARBA" id="ARBA00023065"/>
    </source>
</evidence>
<organism evidence="18 19">
    <name type="scientific">Sphingobacterium detergens</name>
    <dbReference type="NCBI Taxonomy" id="1145106"/>
    <lineage>
        <taxon>Bacteria</taxon>
        <taxon>Pseudomonadati</taxon>
        <taxon>Bacteroidota</taxon>
        <taxon>Sphingobacteriia</taxon>
        <taxon>Sphingobacteriales</taxon>
        <taxon>Sphingobacteriaceae</taxon>
        <taxon>Sphingobacterium</taxon>
    </lineage>
</organism>
<keyword evidence="10 15" id="KW-0798">TonB box</keyword>
<keyword evidence="19" id="KW-1185">Reference proteome</keyword>
<comment type="similarity">
    <text evidence="2 14 15">Belongs to the TonB-dependent receptor family.</text>
</comment>
<dbReference type="GO" id="GO:0038023">
    <property type="term" value="F:signaling receptor activity"/>
    <property type="evidence" value="ECO:0007669"/>
    <property type="project" value="InterPro"/>
</dbReference>
<dbReference type="CDD" id="cd01347">
    <property type="entry name" value="ligand_gated_channel"/>
    <property type="match status" value="1"/>
</dbReference>
<keyword evidence="13 14" id="KW-0998">Cell outer membrane</keyword>
<evidence type="ECO:0000256" key="1">
    <source>
        <dbReference type="ARBA" id="ARBA00004571"/>
    </source>
</evidence>
<evidence type="ECO:0000256" key="13">
    <source>
        <dbReference type="ARBA" id="ARBA00023237"/>
    </source>
</evidence>
<keyword evidence="7" id="KW-0732">Signal</keyword>
<feature type="domain" description="TonB-dependent receptor plug" evidence="17">
    <location>
        <begin position="135"/>
        <end position="231"/>
    </location>
</feature>
<dbReference type="InterPro" id="IPR039426">
    <property type="entry name" value="TonB-dep_rcpt-like"/>
</dbReference>
<dbReference type="PANTHER" id="PTHR32552:SF68">
    <property type="entry name" value="FERRICHROME OUTER MEMBRANE TRANSPORTER_PHAGE RECEPTOR"/>
    <property type="match status" value="1"/>
</dbReference>
<keyword evidence="5" id="KW-0410">Iron transport</keyword>
<dbReference type="InterPro" id="IPR000531">
    <property type="entry name" value="Beta-barrel_TonB"/>
</dbReference>
<dbReference type="OrthoDB" id="9775095at2"/>
<evidence type="ECO:0000256" key="6">
    <source>
        <dbReference type="ARBA" id="ARBA00022692"/>
    </source>
</evidence>
<dbReference type="Pfam" id="PF00593">
    <property type="entry name" value="TonB_dep_Rec_b-barrel"/>
    <property type="match status" value="1"/>
</dbReference>
<dbReference type="AlphaFoldDB" id="A0A420BHM0"/>
<evidence type="ECO:0000256" key="8">
    <source>
        <dbReference type="ARBA" id="ARBA00023004"/>
    </source>
</evidence>
<evidence type="ECO:0000313" key="18">
    <source>
        <dbReference type="EMBL" id="RKE56200.1"/>
    </source>
</evidence>
<evidence type="ECO:0000259" key="17">
    <source>
        <dbReference type="Pfam" id="PF07715"/>
    </source>
</evidence>
<comment type="caution">
    <text evidence="18">The sequence shown here is derived from an EMBL/GenBank/DDBJ whole genome shotgun (WGS) entry which is preliminary data.</text>
</comment>
<dbReference type="SUPFAM" id="SSF49452">
    <property type="entry name" value="Starch-binding domain-like"/>
    <property type="match status" value="1"/>
</dbReference>
<dbReference type="Gene3D" id="2.60.40.1120">
    <property type="entry name" value="Carboxypeptidase-like, regulatory domain"/>
    <property type="match status" value="1"/>
</dbReference>
<dbReference type="Pfam" id="PF07715">
    <property type="entry name" value="Plug"/>
    <property type="match status" value="1"/>
</dbReference>
<evidence type="ECO:0000256" key="4">
    <source>
        <dbReference type="ARBA" id="ARBA00022452"/>
    </source>
</evidence>
<name>A0A420BHM0_SPHD1</name>
<dbReference type="InterPro" id="IPR012910">
    <property type="entry name" value="Plug_dom"/>
</dbReference>
<dbReference type="InterPro" id="IPR037066">
    <property type="entry name" value="Plug_dom_sf"/>
</dbReference>
<dbReference type="GO" id="GO:0030246">
    <property type="term" value="F:carbohydrate binding"/>
    <property type="evidence" value="ECO:0007669"/>
    <property type="project" value="InterPro"/>
</dbReference>